<evidence type="ECO:0000313" key="5">
    <source>
        <dbReference type="Proteomes" id="UP000321514"/>
    </source>
</evidence>
<dbReference type="GO" id="GO:0030246">
    <property type="term" value="F:carbohydrate binding"/>
    <property type="evidence" value="ECO:0007669"/>
    <property type="project" value="InterPro"/>
</dbReference>
<dbReference type="Gene3D" id="2.60.40.1120">
    <property type="entry name" value="Carboxypeptidase-like, regulatory domain"/>
    <property type="match status" value="3"/>
</dbReference>
<dbReference type="InterPro" id="IPR013784">
    <property type="entry name" value="Carb-bd-like_fold"/>
</dbReference>
<feature type="chain" id="PRO_5022950052" evidence="1">
    <location>
        <begin position="24"/>
        <end position="281"/>
    </location>
</feature>
<dbReference type="InterPro" id="IPR008969">
    <property type="entry name" value="CarboxyPept-like_regulatory"/>
</dbReference>
<dbReference type="InterPro" id="IPR039163">
    <property type="entry name" value="EMC7"/>
</dbReference>
<evidence type="ECO:0000313" key="4">
    <source>
        <dbReference type="Proteomes" id="UP000183760"/>
    </source>
</evidence>
<dbReference type="EMBL" id="FOIB01000002">
    <property type="protein sequence ID" value="SET62437.1"/>
    <property type="molecule type" value="Genomic_DNA"/>
</dbReference>
<keyword evidence="4" id="KW-1185">Reference proteome</keyword>
<keyword evidence="1" id="KW-0732">Signal</keyword>
<accession>A0A511SVN3</accession>
<dbReference type="PANTHER" id="PTHR13605">
    <property type="entry name" value="ER MEMBRANE PROTEIN COMPLEX SUBUNIT 7"/>
    <property type="match status" value="1"/>
</dbReference>
<organism evidence="2 5">
    <name type="scientific">Myxococcus fulvus</name>
    <dbReference type="NCBI Taxonomy" id="33"/>
    <lineage>
        <taxon>Bacteria</taxon>
        <taxon>Pseudomonadati</taxon>
        <taxon>Myxococcota</taxon>
        <taxon>Myxococcia</taxon>
        <taxon>Myxococcales</taxon>
        <taxon>Cystobacterineae</taxon>
        <taxon>Myxococcaceae</taxon>
        <taxon>Myxococcus</taxon>
    </lineage>
</organism>
<comment type="caution">
    <text evidence="2">The sequence shown here is derived from an EMBL/GenBank/DDBJ whole genome shotgun (WGS) entry which is preliminary data.</text>
</comment>
<dbReference type="STRING" id="1334629.MFUL124B02_35835"/>
<dbReference type="AlphaFoldDB" id="A0A511SVN3"/>
<dbReference type="SUPFAM" id="SSF49452">
    <property type="entry name" value="Starch-binding domain-like"/>
    <property type="match status" value="2"/>
</dbReference>
<name>A0A511SVN3_MYXFU</name>
<sequence>MKPNRLGALVALVLTMAILPACGDEDAVPPGSITGQVELDDGASPEGSEVTLVDTGDTFTLDEDGRFTFEDVKPGTYGLSVLVSGYEPLLQEVQVESAKVASAHFTLKRVRSQVSGTIQLEGATTHEGVTVSLRDTSFTTTTDAAGHFVLEGVPTGAYTLEVSREGYDSRLTVVALTSEPEEVTLTLKRKASLSISGVIILQDTLDSSGVRVVLQGTSHIAFTLNEYGSFALMDVAPGVYTLEASKQGYVSTSEEVTVEEGKTAYVVLSLDLVPSGAGLRH</sequence>
<evidence type="ECO:0000256" key="1">
    <source>
        <dbReference type="SAM" id="SignalP"/>
    </source>
</evidence>
<dbReference type="SUPFAM" id="SSF49464">
    <property type="entry name" value="Carboxypeptidase regulatory domain-like"/>
    <property type="match status" value="1"/>
</dbReference>
<dbReference type="EMBL" id="BJXR01000013">
    <property type="protein sequence ID" value="GEN05960.1"/>
    <property type="molecule type" value="Genomic_DNA"/>
</dbReference>
<dbReference type="OrthoDB" id="5511510at2"/>
<evidence type="ECO:0000313" key="2">
    <source>
        <dbReference type="EMBL" id="GEN05960.1"/>
    </source>
</evidence>
<protein>
    <submittedName>
        <fullName evidence="3">Carboxypeptidase regulatory-like domain-containing protein</fullName>
    </submittedName>
</protein>
<dbReference type="Pfam" id="PF13620">
    <property type="entry name" value="CarboxypepD_reg"/>
    <property type="match status" value="3"/>
</dbReference>
<evidence type="ECO:0000313" key="3">
    <source>
        <dbReference type="EMBL" id="SET62437.1"/>
    </source>
</evidence>
<reference evidence="2 5" key="2">
    <citation type="submission" date="2019-07" db="EMBL/GenBank/DDBJ databases">
        <title>Whole genome shotgun sequence of Myxococcus fulvus NBRC 100333.</title>
        <authorList>
            <person name="Hosoyama A."/>
            <person name="Uohara A."/>
            <person name="Ohji S."/>
            <person name="Ichikawa N."/>
        </authorList>
    </citation>
    <scope>NUCLEOTIDE SEQUENCE [LARGE SCALE GENOMIC DNA]</scope>
    <source>
        <strain evidence="2 5">NBRC 100333</strain>
    </source>
</reference>
<dbReference type="RefSeq" id="WP_074951248.1">
    <property type="nucleotide sequence ID" value="NZ_BJXR01000013.1"/>
</dbReference>
<reference evidence="3 4" key="1">
    <citation type="submission" date="2016-10" db="EMBL/GenBank/DDBJ databases">
        <authorList>
            <person name="Varghese N."/>
            <person name="Submissions S."/>
        </authorList>
    </citation>
    <scope>NUCLEOTIDE SEQUENCE [LARGE SCALE GENOMIC DNA]</scope>
    <source>
        <strain evidence="3 4">DSM 16525</strain>
    </source>
</reference>
<dbReference type="PANTHER" id="PTHR13605:SF4">
    <property type="entry name" value="ER MEMBRANE PROTEIN COMPLEX SUBUNIT 7"/>
    <property type="match status" value="1"/>
</dbReference>
<dbReference type="Proteomes" id="UP000183760">
    <property type="component" value="Unassembled WGS sequence"/>
</dbReference>
<proteinExistence type="predicted"/>
<gene>
    <name evidence="2" type="ORF">MFU01_09970</name>
    <name evidence="3" type="ORF">SAMN05443572_102923</name>
</gene>
<feature type="signal peptide" evidence="1">
    <location>
        <begin position="1"/>
        <end position="23"/>
    </location>
</feature>
<dbReference type="Proteomes" id="UP000321514">
    <property type="component" value="Unassembled WGS sequence"/>
</dbReference>